<evidence type="ECO:0008006" key="3">
    <source>
        <dbReference type="Google" id="ProtNLM"/>
    </source>
</evidence>
<dbReference type="AlphaFoldDB" id="A0A1J5P726"/>
<name>A0A1J5P726_9ZZZZ</name>
<comment type="caution">
    <text evidence="2">The sequence shown here is derived from an EMBL/GenBank/DDBJ whole genome shotgun (WGS) entry which is preliminary data.</text>
</comment>
<accession>A0A1J5P726</accession>
<keyword evidence="1" id="KW-0472">Membrane</keyword>
<sequence length="88" mass="9838">MMRPEIAAIVWVLAATVTAILPMRRQMLPGLALLIAAPIIIVWIGKVYGFWLALAGTAAFLSMFRRPLMYLTRRVMGLPVTRPDREDG</sequence>
<evidence type="ECO:0000256" key="1">
    <source>
        <dbReference type="SAM" id="Phobius"/>
    </source>
</evidence>
<evidence type="ECO:0000313" key="2">
    <source>
        <dbReference type="EMBL" id="OIQ67010.1"/>
    </source>
</evidence>
<feature type="transmembrane region" description="Helical" evidence="1">
    <location>
        <begin position="35"/>
        <end position="64"/>
    </location>
</feature>
<protein>
    <recommendedName>
        <fullName evidence="3">UDP-N-acetylmuramate--alanine ligase</fullName>
    </recommendedName>
</protein>
<dbReference type="EMBL" id="MLJW01006210">
    <property type="protein sequence ID" value="OIQ67010.1"/>
    <property type="molecule type" value="Genomic_DNA"/>
</dbReference>
<keyword evidence="1" id="KW-0812">Transmembrane</keyword>
<gene>
    <name evidence="2" type="ORF">GALL_514170</name>
</gene>
<dbReference type="InterPro" id="IPR018919">
    <property type="entry name" value="DUF2484"/>
</dbReference>
<organism evidence="2">
    <name type="scientific">mine drainage metagenome</name>
    <dbReference type="NCBI Taxonomy" id="410659"/>
    <lineage>
        <taxon>unclassified sequences</taxon>
        <taxon>metagenomes</taxon>
        <taxon>ecological metagenomes</taxon>
    </lineage>
</organism>
<proteinExistence type="predicted"/>
<keyword evidence="1" id="KW-1133">Transmembrane helix</keyword>
<dbReference type="Pfam" id="PF10658">
    <property type="entry name" value="DUF2484"/>
    <property type="match status" value="1"/>
</dbReference>
<reference evidence="2" key="1">
    <citation type="submission" date="2016-10" db="EMBL/GenBank/DDBJ databases">
        <title>Sequence of Gallionella enrichment culture.</title>
        <authorList>
            <person name="Poehlein A."/>
            <person name="Muehling M."/>
            <person name="Daniel R."/>
        </authorList>
    </citation>
    <scope>NUCLEOTIDE SEQUENCE</scope>
</reference>